<protein>
    <submittedName>
        <fullName evidence="2">Endoribonuclease L-PSP</fullName>
    </submittedName>
</protein>
<dbReference type="RefSeq" id="WP_013633818.1">
    <property type="nucleotide sequence ID" value="NC_015177.1"/>
</dbReference>
<dbReference type="GO" id="GO:0019239">
    <property type="term" value="F:deaminase activity"/>
    <property type="evidence" value="ECO:0007669"/>
    <property type="project" value="TreeGrafter"/>
</dbReference>
<keyword evidence="3" id="KW-1185">Reference proteome</keyword>
<evidence type="ECO:0000313" key="2">
    <source>
        <dbReference type="EMBL" id="ADY53333.1"/>
    </source>
</evidence>
<proteinExistence type="inferred from homology"/>
<dbReference type="eggNOG" id="COG0251">
    <property type="taxonomic scope" value="Bacteria"/>
</dbReference>
<dbReference type="GO" id="GO:0005829">
    <property type="term" value="C:cytosol"/>
    <property type="evidence" value="ECO:0007669"/>
    <property type="project" value="TreeGrafter"/>
</dbReference>
<dbReference type="FunFam" id="3.30.1330.40:FF:000001">
    <property type="entry name" value="L-PSP family endoribonuclease"/>
    <property type="match status" value="1"/>
</dbReference>
<dbReference type="STRING" id="762903.Pedsa_2792"/>
<comment type="similarity">
    <text evidence="1">Belongs to the RutC family.</text>
</comment>
<dbReference type="HOGENOM" id="CLU_100715_7_1_10"/>
<gene>
    <name evidence="2" type="ordered locus">Pedsa_2792</name>
</gene>
<dbReference type="KEGG" id="psn:Pedsa_2792"/>
<evidence type="ECO:0000256" key="1">
    <source>
        <dbReference type="ARBA" id="ARBA00010552"/>
    </source>
</evidence>
<reference evidence="2 3" key="1">
    <citation type="journal article" date="2011" name="Stand. Genomic Sci.">
        <title>Complete genome sequence of the gliding, heparinolytic Pedobacter saltans type strain (113).</title>
        <authorList>
            <person name="Liolios K."/>
            <person name="Sikorski J."/>
            <person name="Lu M."/>
            <person name="Nolan M."/>
            <person name="Lapidus A."/>
            <person name="Lucas S."/>
            <person name="Hammon N."/>
            <person name="Deshpande S."/>
            <person name="Cheng J.F."/>
            <person name="Tapia R."/>
            <person name="Han C."/>
            <person name="Goodwin L."/>
            <person name="Pitluck S."/>
            <person name="Huntemann M."/>
            <person name="Ivanova N."/>
            <person name="Pagani I."/>
            <person name="Mavromatis K."/>
            <person name="Ovchinikova G."/>
            <person name="Pati A."/>
            <person name="Chen A."/>
            <person name="Palaniappan K."/>
            <person name="Land M."/>
            <person name="Hauser L."/>
            <person name="Brambilla E.M."/>
            <person name="Kotsyurbenko O."/>
            <person name="Rohde M."/>
            <person name="Tindall B.J."/>
            <person name="Abt B."/>
            <person name="Goker M."/>
            <person name="Detter J.C."/>
            <person name="Woyke T."/>
            <person name="Bristow J."/>
            <person name="Eisen J.A."/>
            <person name="Markowitz V."/>
            <person name="Hugenholtz P."/>
            <person name="Klenk H.P."/>
            <person name="Kyrpides N.C."/>
        </authorList>
    </citation>
    <scope>NUCLEOTIDE SEQUENCE [LARGE SCALE GENOMIC DNA]</scope>
    <source>
        <strain evidence="3">ATCC 51119 / DSM 12145 / JCM 21818 / LMG 10337 / NBRC 100064 / NCIMB 13643</strain>
    </source>
</reference>
<organism evidence="2 3">
    <name type="scientific">Pseudopedobacter saltans (strain ATCC 51119 / DSM 12145 / JCM 21818 / CCUG 39354 / LMG 10337 / NBRC 100064 / NCIMB 13643)</name>
    <name type="common">Pedobacter saltans</name>
    <dbReference type="NCBI Taxonomy" id="762903"/>
    <lineage>
        <taxon>Bacteria</taxon>
        <taxon>Pseudomonadati</taxon>
        <taxon>Bacteroidota</taxon>
        <taxon>Sphingobacteriia</taxon>
        <taxon>Sphingobacteriales</taxon>
        <taxon>Sphingobacteriaceae</taxon>
        <taxon>Pseudopedobacter</taxon>
    </lineage>
</organism>
<dbReference type="Gene3D" id="3.30.1330.40">
    <property type="entry name" value="RutC-like"/>
    <property type="match status" value="1"/>
</dbReference>
<dbReference type="PANTHER" id="PTHR11803:SF58">
    <property type="entry name" value="PROTEIN HMF1-RELATED"/>
    <property type="match status" value="1"/>
</dbReference>
<dbReference type="SUPFAM" id="SSF55298">
    <property type="entry name" value="YjgF-like"/>
    <property type="match status" value="1"/>
</dbReference>
<reference evidence="3" key="2">
    <citation type="submission" date="2011-02" db="EMBL/GenBank/DDBJ databases">
        <title>The complete genome of Pedobacter saltans DSM 12145.</title>
        <authorList>
            <consortium name="US DOE Joint Genome Institute (JGI-PGF)"/>
            <person name="Lucas S."/>
            <person name="Copeland A."/>
            <person name="Lapidus A."/>
            <person name="Bruce D."/>
            <person name="Goodwin L."/>
            <person name="Pitluck S."/>
            <person name="Kyrpides N."/>
            <person name="Mavromatis K."/>
            <person name="Pagani I."/>
            <person name="Ivanova N."/>
            <person name="Ovchinnikova G."/>
            <person name="Lu M."/>
            <person name="Detter J.C."/>
            <person name="Han C."/>
            <person name="Land M."/>
            <person name="Hauser L."/>
            <person name="Markowitz V."/>
            <person name="Cheng J.-F."/>
            <person name="Hugenholtz P."/>
            <person name="Woyke T."/>
            <person name="Wu D."/>
            <person name="Tindall B."/>
            <person name="Pomrenke H.G."/>
            <person name="Brambilla E."/>
            <person name="Klenk H.-P."/>
            <person name="Eisen J.A."/>
        </authorList>
    </citation>
    <scope>NUCLEOTIDE SEQUENCE [LARGE SCALE GENOMIC DNA]</scope>
    <source>
        <strain evidence="3">ATCC 51119 / DSM 12145 / JCM 21818 / LMG 10337 / NBRC 100064 / NCIMB 13643</strain>
    </source>
</reference>
<accession>F0S7S8</accession>
<dbReference type="Pfam" id="PF01042">
    <property type="entry name" value="Ribonuc_L-PSP"/>
    <property type="match status" value="1"/>
</dbReference>
<dbReference type="Proteomes" id="UP000000310">
    <property type="component" value="Chromosome"/>
</dbReference>
<dbReference type="InterPro" id="IPR006056">
    <property type="entry name" value="RidA"/>
</dbReference>
<dbReference type="OrthoDB" id="9803101at2"/>
<dbReference type="InterPro" id="IPR035959">
    <property type="entry name" value="RutC-like_sf"/>
</dbReference>
<dbReference type="PANTHER" id="PTHR11803">
    <property type="entry name" value="2-IMINOBUTANOATE/2-IMINOPROPANOATE DEAMINASE RIDA"/>
    <property type="match status" value="1"/>
</dbReference>
<name>F0S7S8_PSESL</name>
<evidence type="ECO:0000313" key="3">
    <source>
        <dbReference type="Proteomes" id="UP000000310"/>
    </source>
</evidence>
<dbReference type="EMBL" id="CP002545">
    <property type="protein sequence ID" value="ADY53333.1"/>
    <property type="molecule type" value="Genomic_DNA"/>
</dbReference>
<dbReference type="AlphaFoldDB" id="F0S7S8"/>
<dbReference type="InterPro" id="IPR006175">
    <property type="entry name" value="YjgF/YER057c/UK114"/>
</dbReference>
<dbReference type="NCBIfam" id="TIGR00004">
    <property type="entry name" value="Rid family detoxifying hydrolase"/>
    <property type="match status" value="1"/>
</dbReference>
<dbReference type="CDD" id="cd00448">
    <property type="entry name" value="YjgF_YER057c_UK114_family"/>
    <property type="match status" value="1"/>
</dbReference>
<sequence length="125" mass="13806">MKKVIYTSNAPEPIGPYSQAILINGTLYVSGQIAINPETNKVIDHNLEAETEQVLNNLAAVLEAADMNFSNVVKTSIFLSDMDHFAKVNELYGKRFTRDFPARETVAVRALPKNVNVEISLVAVK</sequence>